<comment type="caution">
    <text evidence="1">The sequence shown here is derived from an EMBL/GenBank/DDBJ whole genome shotgun (WGS) entry which is preliminary data.</text>
</comment>
<dbReference type="OrthoDB" id="60621at2759"/>
<protein>
    <submittedName>
        <fullName evidence="1">Uncharacterized protein</fullName>
    </submittedName>
</protein>
<accession>A0A3L8DGG0</accession>
<organism evidence="1">
    <name type="scientific">Ooceraea biroi</name>
    <name type="common">Clonal raider ant</name>
    <name type="synonym">Cerapachys biroi</name>
    <dbReference type="NCBI Taxonomy" id="2015173"/>
    <lineage>
        <taxon>Eukaryota</taxon>
        <taxon>Metazoa</taxon>
        <taxon>Ecdysozoa</taxon>
        <taxon>Arthropoda</taxon>
        <taxon>Hexapoda</taxon>
        <taxon>Insecta</taxon>
        <taxon>Pterygota</taxon>
        <taxon>Neoptera</taxon>
        <taxon>Endopterygota</taxon>
        <taxon>Hymenoptera</taxon>
        <taxon>Apocrita</taxon>
        <taxon>Aculeata</taxon>
        <taxon>Formicoidea</taxon>
        <taxon>Formicidae</taxon>
        <taxon>Dorylinae</taxon>
        <taxon>Ooceraea</taxon>
    </lineage>
</organism>
<proteinExistence type="predicted"/>
<reference evidence="1" key="2">
    <citation type="submission" date="2018-07" db="EMBL/GenBank/DDBJ databases">
        <authorList>
            <person name="Mckenzie S.K."/>
            <person name="Kronauer D.J.C."/>
        </authorList>
    </citation>
    <scope>NUCLEOTIDE SEQUENCE</scope>
    <source>
        <strain evidence="1">Clonal line C1</strain>
    </source>
</reference>
<gene>
    <name evidence="1" type="ORF">DMN91_007819</name>
</gene>
<sequence length="112" mass="12638">MRAPDSVTRLDTVNRTSFRHAYSLTNLANRFVSSPATLQKLANGEAESADSVQIGFTNSFESVQVLRPIPPISTCQKSFISFKISIIYRIPSKMIVFTHLLYLLLKNTRFVL</sequence>
<reference evidence="1" key="1">
    <citation type="journal article" date="2018" name="Genome Res.">
        <title>The genomic architecture and molecular evolution of ant odorant receptors.</title>
        <authorList>
            <person name="McKenzie S.K."/>
            <person name="Kronauer D.J.C."/>
        </authorList>
    </citation>
    <scope>NUCLEOTIDE SEQUENCE [LARGE SCALE GENOMIC DNA]</scope>
    <source>
        <strain evidence="1">Clonal line C1</strain>
    </source>
</reference>
<dbReference type="Proteomes" id="UP000279307">
    <property type="component" value="Chromosome 8"/>
</dbReference>
<evidence type="ECO:0000313" key="1">
    <source>
        <dbReference type="EMBL" id="RLU19262.1"/>
    </source>
</evidence>
<dbReference type="AlphaFoldDB" id="A0A3L8DGG0"/>
<name>A0A3L8DGG0_OOCBI</name>
<dbReference type="EMBL" id="QOIP01000008">
    <property type="protein sequence ID" value="RLU19262.1"/>
    <property type="molecule type" value="Genomic_DNA"/>
</dbReference>